<feature type="transmembrane region" description="Helical" evidence="6">
    <location>
        <begin position="250"/>
        <end position="272"/>
    </location>
</feature>
<comment type="subcellular location">
    <subcellularLocation>
        <location evidence="1">Membrane</location>
        <topology evidence="1">Multi-pass membrane protein</topology>
    </subcellularLocation>
</comment>
<dbReference type="GO" id="GO:0005216">
    <property type="term" value="F:monoatomic ion channel activity"/>
    <property type="evidence" value="ECO:0007669"/>
    <property type="project" value="InterPro"/>
</dbReference>
<feature type="domain" description="Ion transport" evidence="7">
    <location>
        <begin position="9"/>
        <end position="111"/>
    </location>
</feature>
<evidence type="ECO:0000256" key="2">
    <source>
        <dbReference type="ARBA" id="ARBA00022692"/>
    </source>
</evidence>
<keyword evidence="4 6" id="KW-0472">Membrane</keyword>
<dbReference type="InParanoid" id="A0A1X7SL65"/>
<evidence type="ECO:0000256" key="5">
    <source>
        <dbReference type="SAM" id="MobiDB-lite"/>
    </source>
</evidence>
<dbReference type="AlphaFoldDB" id="A0A1X7SL65"/>
<dbReference type="STRING" id="400682.A0A1X7SL65"/>
<dbReference type="EnsemblMetazoa" id="Aqu2.1.02815_001">
    <property type="protein sequence ID" value="Aqu2.1.02815_001"/>
    <property type="gene ID" value="Aqu2.1.02815"/>
</dbReference>
<dbReference type="PANTHER" id="PTHR46726:SF1">
    <property type="entry name" value="TWO-PORE CALCIUM CHANNEL 3"/>
    <property type="match status" value="1"/>
</dbReference>
<protein>
    <recommendedName>
        <fullName evidence="7">Ion transport domain-containing protein</fullName>
    </recommendedName>
</protein>
<evidence type="ECO:0000256" key="4">
    <source>
        <dbReference type="ARBA" id="ARBA00023136"/>
    </source>
</evidence>
<dbReference type="Gene3D" id="1.10.287.70">
    <property type="match status" value="1"/>
</dbReference>
<feature type="transmembrane region" description="Helical" evidence="6">
    <location>
        <begin position="84"/>
        <end position="112"/>
    </location>
</feature>
<feature type="region of interest" description="Disordered" evidence="5">
    <location>
        <begin position="277"/>
        <end position="301"/>
    </location>
</feature>
<feature type="transmembrane region" description="Helical" evidence="6">
    <location>
        <begin position="208"/>
        <end position="230"/>
    </location>
</feature>
<evidence type="ECO:0000259" key="7">
    <source>
        <dbReference type="Pfam" id="PF00520"/>
    </source>
</evidence>
<evidence type="ECO:0000256" key="6">
    <source>
        <dbReference type="SAM" id="Phobius"/>
    </source>
</evidence>
<keyword evidence="3 6" id="KW-1133">Transmembrane helix</keyword>
<feature type="compositionally biased region" description="Basic and acidic residues" evidence="5">
    <location>
        <begin position="278"/>
        <end position="301"/>
    </location>
</feature>
<dbReference type="Pfam" id="PF00520">
    <property type="entry name" value="Ion_trans"/>
    <property type="match status" value="1"/>
</dbReference>
<sequence>MLKKALKAIFKVSWRQLFVLALYALLFIVIFIFMIIGFGMFSQDHDEYEYLNSSADAYWNLIVYLSTANSPDIATPAYEHHRLYYLYFCIFYFIGYVLILKVIAAFYAINFLSFLEESMKRTWNHQQHSLDLAFNRMKNNENKIDSIELIKILTSLNIHWDGVKIEDKLENDDFKEKIREVFYKRQETKEYLPIDSAKARPIIKCLSFLTNLLSFLLGVCQFSALTVLVIKDHNDNIEDYDSTMAKTMMGFSVALGIEIITKLVLAVMNLAIYCNRESSNKKESSNEDESSNKKESSNEDE</sequence>
<feature type="transmembrane region" description="Helical" evidence="6">
    <location>
        <begin position="20"/>
        <end position="41"/>
    </location>
</feature>
<evidence type="ECO:0000256" key="3">
    <source>
        <dbReference type="ARBA" id="ARBA00022989"/>
    </source>
</evidence>
<dbReference type="GO" id="GO:0016020">
    <property type="term" value="C:membrane"/>
    <property type="evidence" value="ECO:0007669"/>
    <property type="project" value="UniProtKB-SubCell"/>
</dbReference>
<reference evidence="8" key="1">
    <citation type="submission" date="2017-05" db="UniProtKB">
        <authorList>
            <consortium name="EnsemblMetazoa"/>
        </authorList>
    </citation>
    <scope>IDENTIFICATION</scope>
</reference>
<dbReference type="PANTHER" id="PTHR46726">
    <property type="entry name" value="TWO PORE CHANNEL 3"/>
    <property type="match status" value="1"/>
</dbReference>
<organism evidence="8">
    <name type="scientific">Amphimedon queenslandica</name>
    <name type="common">Sponge</name>
    <dbReference type="NCBI Taxonomy" id="400682"/>
    <lineage>
        <taxon>Eukaryota</taxon>
        <taxon>Metazoa</taxon>
        <taxon>Porifera</taxon>
        <taxon>Demospongiae</taxon>
        <taxon>Heteroscleromorpha</taxon>
        <taxon>Haplosclerida</taxon>
        <taxon>Niphatidae</taxon>
        <taxon>Amphimedon</taxon>
    </lineage>
</organism>
<accession>A0A1X7SL65</accession>
<name>A0A1X7SL65_AMPQE</name>
<evidence type="ECO:0000256" key="1">
    <source>
        <dbReference type="ARBA" id="ARBA00004141"/>
    </source>
</evidence>
<dbReference type="InterPro" id="IPR005821">
    <property type="entry name" value="Ion_trans_dom"/>
</dbReference>
<proteinExistence type="predicted"/>
<dbReference type="OrthoDB" id="416585at2759"/>
<keyword evidence="2 6" id="KW-0812">Transmembrane</keyword>
<evidence type="ECO:0000313" key="8">
    <source>
        <dbReference type="EnsemblMetazoa" id="Aqu2.1.02815_001"/>
    </source>
</evidence>